<reference evidence="2" key="1">
    <citation type="journal article" date="2022" name="Mol. Ecol. Resour.">
        <title>The genomes of chicory, endive, great burdock and yacon provide insights into Asteraceae palaeo-polyploidization history and plant inulin production.</title>
        <authorList>
            <person name="Fan W."/>
            <person name="Wang S."/>
            <person name="Wang H."/>
            <person name="Wang A."/>
            <person name="Jiang F."/>
            <person name="Liu H."/>
            <person name="Zhao H."/>
            <person name="Xu D."/>
            <person name="Zhang Y."/>
        </authorList>
    </citation>
    <scope>NUCLEOTIDE SEQUENCE [LARGE SCALE GENOMIC DNA]</scope>
    <source>
        <strain evidence="2">cv. Niubang</strain>
    </source>
</reference>
<reference evidence="1 2" key="2">
    <citation type="journal article" date="2022" name="Mol. Ecol. Resour.">
        <title>The genomes of chicory, endive, great burdock and yacon provide insights into Asteraceae paleo-polyploidization history and plant inulin production.</title>
        <authorList>
            <person name="Fan W."/>
            <person name="Wang S."/>
            <person name="Wang H."/>
            <person name="Wang A."/>
            <person name="Jiang F."/>
            <person name="Liu H."/>
            <person name="Zhao H."/>
            <person name="Xu D."/>
            <person name="Zhang Y."/>
        </authorList>
    </citation>
    <scope>NUCLEOTIDE SEQUENCE [LARGE SCALE GENOMIC DNA]</scope>
    <source>
        <strain evidence="2">cv. Niubang</strain>
    </source>
</reference>
<accession>A0ACB8ZKD2</accession>
<proteinExistence type="predicted"/>
<dbReference type="EMBL" id="CM042056">
    <property type="protein sequence ID" value="KAI3698164.1"/>
    <property type="molecule type" value="Genomic_DNA"/>
</dbReference>
<sequence length="69" mass="7751">MQRKRGHLLAREVETTGIERTATIVRQGIVQIKPVFGVFEAIEDFAIASVWRRVLVQGTMVSGRGEKQV</sequence>
<evidence type="ECO:0000313" key="2">
    <source>
        <dbReference type="Proteomes" id="UP001055879"/>
    </source>
</evidence>
<comment type="caution">
    <text evidence="1">The sequence shown here is derived from an EMBL/GenBank/DDBJ whole genome shotgun (WGS) entry which is preliminary data.</text>
</comment>
<keyword evidence="2" id="KW-1185">Reference proteome</keyword>
<protein>
    <submittedName>
        <fullName evidence="1">Uncharacterized protein</fullName>
    </submittedName>
</protein>
<name>A0ACB8ZKD2_ARCLA</name>
<dbReference type="Proteomes" id="UP001055879">
    <property type="component" value="Linkage Group LG10"/>
</dbReference>
<evidence type="ECO:0000313" key="1">
    <source>
        <dbReference type="EMBL" id="KAI3698164.1"/>
    </source>
</evidence>
<organism evidence="1 2">
    <name type="scientific">Arctium lappa</name>
    <name type="common">Greater burdock</name>
    <name type="synonym">Lappa major</name>
    <dbReference type="NCBI Taxonomy" id="4217"/>
    <lineage>
        <taxon>Eukaryota</taxon>
        <taxon>Viridiplantae</taxon>
        <taxon>Streptophyta</taxon>
        <taxon>Embryophyta</taxon>
        <taxon>Tracheophyta</taxon>
        <taxon>Spermatophyta</taxon>
        <taxon>Magnoliopsida</taxon>
        <taxon>eudicotyledons</taxon>
        <taxon>Gunneridae</taxon>
        <taxon>Pentapetalae</taxon>
        <taxon>asterids</taxon>
        <taxon>campanulids</taxon>
        <taxon>Asterales</taxon>
        <taxon>Asteraceae</taxon>
        <taxon>Carduoideae</taxon>
        <taxon>Cardueae</taxon>
        <taxon>Arctiinae</taxon>
        <taxon>Arctium</taxon>
    </lineage>
</organism>
<gene>
    <name evidence="1" type="ORF">L6452_31276</name>
</gene>